<sequence length="136" mass="14970">MPWYVINSTMAQSSPSEFLTFYRALRASHRVVASRSVQTTTRPFSQSIVASRPASNPDKKHDIGSEEKSKKHVLDKGHDPNVQTDQSKQGREHRAKDSGGVATQQKSGGAHEKAKKEFPEAPTTIGFQDERGGKGH</sequence>
<evidence type="ECO:0000313" key="3">
    <source>
        <dbReference type="Proteomes" id="UP000070133"/>
    </source>
</evidence>
<proteinExistence type="predicted"/>
<accession>A0A139H1B3</accession>
<protein>
    <submittedName>
        <fullName evidence="2">Uncharacterized protein</fullName>
    </submittedName>
</protein>
<feature type="region of interest" description="Disordered" evidence="1">
    <location>
        <begin position="32"/>
        <end position="136"/>
    </location>
</feature>
<gene>
    <name evidence="2" type="ORF">AC578_2819</name>
</gene>
<organism evidence="2 3">
    <name type="scientific">Pseudocercospora eumusae</name>
    <dbReference type="NCBI Taxonomy" id="321146"/>
    <lineage>
        <taxon>Eukaryota</taxon>
        <taxon>Fungi</taxon>
        <taxon>Dikarya</taxon>
        <taxon>Ascomycota</taxon>
        <taxon>Pezizomycotina</taxon>
        <taxon>Dothideomycetes</taxon>
        <taxon>Dothideomycetidae</taxon>
        <taxon>Mycosphaerellales</taxon>
        <taxon>Mycosphaerellaceae</taxon>
        <taxon>Pseudocercospora</taxon>
    </lineage>
</organism>
<comment type="caution">
    <text evidence="2">The sequence shown here is derived from an EMBL/GenBank/DDBJ whole genome shotgun (WGS) entry which is preliminary data.</text>
</comment>
<evidence type="ECO:0000313" key="2">
    <source>
        <dbReference type="EMBL" id="KXS96202.1"/>
    </source>
</evidence>
<evidence type="ECO:0000256" key="1">
    <source>
        <dbReference type="SAM" id="MobiDB-lite"/>
    </source>
</evidence>
<dbReference type="EMBL" id="LFZN01000183">
    <property type="protein sequence ID" value="KXS96202.1"/>
    <property type="molecule type" value="Genomic_DNA"/>
</dbReference>
<dbReference type="AlphaFoldDB" id="A0A139H1B3"/>
<dbReference type="Proteomes" id="UP000070133">
    <property type="component" value="Unassembled WGS sequence"/>
</dbReference>
<feature type="compositionally biased region" description="Polar residues" evidence="1">
    <location>
        <begin position="35"/>
        <end position="49"/>
    </location>
</feature>
<feature type="compositionally biased region" description="Basic and acidic residues" evidence="1">
    <location>
        <begin position="57"/>
        <end position="79"/>
    </location>
</feature>
<keyword evidence="3" id="KW-1185">Reference proteome</keyword>
<feature type="compositionally biased region" description="Basic and acidic residues" evidence="1">
    <location>
        <begin position="88"/>
        <end position="97"/>
    </location>
</feature>
<name>A0A139H1B3_9PEZI</name>
<dbReference type="OrthoDB" id="4476201at2759"/>
<reference evidence="2 3" key="1">
    <citation type="submission" date="2015-07" db="EMBL/GenBank/DDBJ databases">
        <title>Comparative genomics of the Sigatoka disease complex on banana suggests a link between parallel evolutionary changes in Pseudocercospora fijiensis and Pseudocercospora eumusae and increased virulence on the banana host.</title>
        <authorList>
            <person name="Chang T.-C."/>
            <person name="Salvucci A."/>
            <person name="Crous P.W."/>
            <person name="Stergiopoulos I."/>
        </authorList>
    </citation>
    <scope>NUCLEOTIDE SEQUENCE [LARGE SCALE GENOMIC DNA]</scope>
    <source>
        <strain evidence="2 3">CBS 114824</strain>
    </source>
</reference>
<feature type="compositionally biased region" description="Basic and acidic residues" evidence="1">
    <location>
        <begin position="109"/>
        <end position="119"/>
    </location>
</feature>